<accession>A0A150JKE0</accession>
<evidence type="ECO:0000313" key="1">
    <source>
        <dbReference type="EMBL" id="KYC57723.1"/>
    </source>
</evidence>
<name>A0A150JKE0_9EURY</name>
<comment type="caution">
    <text evidence="1">The sequence shown here is derived from an EMBL/GenBank/DDBJ whole genome shotgun (WGS) entry which is preliminary data.</text>
</comment>
<gene>
    <name evidence="1" type="ORF">APG09_00968</name>
</gene>
<dbReference type="EMBL" id="LNJE01000010">
    <property type="protein sequence ID" value="KYC57723.1"/>
    <property type="molecule type" value="Genomic_DNA"/>
</dbReference>
<proteinExistence type="predicted"/>
<reference evidence="1" key="1">
    <citation type="journal article" date="2016" name="ISME J.">
        <title>Chasing the elusive Euryarchaeota class WSA2: genomes reveal a uniquely fastidious methyl-reducing methanogen.</title>
        <authorList>
            <person name="Nobu M.K."/>
            <person name="Narihiro T."/>
            <person name="Kuroda K."/>
            <person name="Mei R."/>
            <person name="Liu W.T."/>
        </authorList>
    </citation>
    <scope>NUCLEOTIDE SEQUENCE [LARGE SCALE GENOMIC DNA]</scope>
    <source>
        <strain evidence="1">ADurb1213_Bin02801</strain>
    </source>
</reference>
<organism evidence="1">
    <name type="scientific">Candidatus Methanofastidiosum methylothiophilum</name>
    <dbReference type="NCBI Taxonomy" id="1705564"/>
    <lineage>
        <taxon>Archaea</taxon>
        <taxon>Methanobacteriati</taxon>
        <taxon>Methanobacteriota</taxon>
        <taxon>Stenosarchaea group</taxon>
        <taxon>Candidatus Methanofastidiosia</taxon>
        <taxon>Candidatus Methanofastidiosales</taxon>
        <taxon>Candidatus Methanofastidiosaceae</taxon>
        <taxon>Candidatus Methanofastidiosum</taxon>
    </lineage>
</organism>
<protein>
    <submittedName>
        <fullName evidence="1">Uncharacterized protein</fullName>
    </submittedName>
</protein>
<sequence length="400" mass="45504">MKIPLIISHRAAITLLAGFKATTLTKKAYEVSYQGILVMTEQKDSLSGESIKKAYIPDLIITEITTKPDFIEEMPLSDILACMQNSSILNSYLNKNNTIKDDEVTIESGVVITKQYYYLQIHTHPYMPEYGVIPSAVDIKCREQLAAYTDKVCTLIVNESMLKIEERLFTSSLFSEKSLVPLDTFEVSAWFNDKNICHGKVKETVVTQGELGTFILYEDGEVLFVEGDREDDYAIRSLKAGKFAHFVMKEQIFTPEEILIDDELFEIYELNPNIQQLGLLNPYNTDRSDDDLEEMVNLIYPSNFSFIPLKTNVTGLPDKEITGKDKIVKGNSLVSVYLESCDEGEFKRILKEKSEFYLESVNNFNDLVKAVGKLIKMEAPKPTVQKPIIPLNLLFKNDKY</sequence>
<dbReference type="AlphaFoldDB" id="A0A150JKE0"/>